<dbReference type="InterPro" id="IPR050164">
    <property type="entry name" value="Peptidase_C19"/>
</dbReference>
<dbReference type="InterPro" id="IPR018200">
    <property type="entry name" value="USP_CS"/>
</dbReference>
<keyword evidence="6" id="KW-0788">Thiol protease</keyword>
<dbReference type="PANTHER" id="PTHR24006:SF687">
    <property type="entry name" value="UBIQUITIN CARBOXYL-TERMINAL HYDROLASE 10"/>
    <property type="match status" value="1"/>
</dbReference>
<evidence type="ECO:0000256" key="3">
    <source>
        <dbReference type="ARBA" id="ARBA00022670"/>
    </source>
</evidence>
<comment type="caution">
    <text evidence="8">The sequence shown here is derived from an EMBL/GenBank/DDBJ whole genome shotgun (WGS) entry which is preliminary data.</text>
</comment>
<dbReference type="PROSITE" id="PS00973">
    <property type="entry name" value="USP_2"/>
    <property type="match status" value="1"/>
</dbReference>
<keyword evidence="9" id="KW-1185">Reference proteome</keyword>
<evidence type="ECO:0000256" key="4">
    <source>
        <dbReference type="ARBA" id="ARBA00022786"/>
    </source>
</evidence>
<evidence type="ECO:0000259" key="7">
    <source>
        <dbReference type="PROSITE" id="PS50235"/>
    </source>
</evidence>
<dbReference type="CDD" id="cd02257">
    <property type="entry name" value="Peptidase_C19"/>
    <property type="match status" value="1"/>
</dbReference>
<dbReference type="InterPro" id="IPR038765">
    <property type="entry name" value="Papain-like_cys_pep_sf"/>
</dbReference>
<dbReference type="PANTHER" id="PTHR24006">
    <property type="entry name" value="UBIQUITIN CARBOXYL-TERMINAL HYDROLASE"/>
    <property type="match status" value="1"/>
</dbReference>
<dbReference type="GO" id="GO:0016787">
    <property type="term" value="F:hydrolase activity"/>
    <property type="evidence" value="ECO:0007669"/>
    <property type="project" value="UniProtKB-KW"/>
</dbReference>
<evidence type="ECO:0000256" key="6">
    <source>
        <dbReference type="ARBA" id="ARBA00022807"/>
    </source>
</evidence>
<name>A0ABR2HC25_9EUKA</name>
<dbReference type="InterPro" id="IPR028889">
    <property type="entry name" value="USP"/>
</dbReference>
<keyword evidence="3" id="KW-0645">Protease</keyword>
<proteinExistence type="predicted"/>
<dbReference type="PROSITE" id="PS50235">
    <property type="entry name" value="USP_3"/>
    <property type="match status" value="1"/>
</dbReference>
<dbReference type="SUPFAM" id="SSF54001">
    <property type="entry name" value="Cysteine proteinases"/>
    <property type="match status" value="1"/>
</dbReference>
<reference evidence="8 9" key="1">
    <citation type="submission" date="2024-04" db="EMBL/GenBank/DDBJ databases">
        <title>Tritrichomonas musculus Genome.</title>
        <authorList>
            <person name="Alves-Ferreira E."/>
            <person name="Grigg M."/>
            <person name="Lorenzi H."/>
            <person name="Galac M."/>
        </authorList>
    </citation>
    <scope>NUCLEOTIDE SEQUENCE [LARGE SCALE GENOMIC DNA]</scope>
    <source>
        <strain evidence="8 9">EAF2021</strain>
    </source>
</reference>
<keyword evidence="5 8" id="KW-0378">Hydrolase</keyword>
<keyword evidence="4" id="KW-0833">Ubl conjugation pathway</keyword>
<evidence type="ECO:0000313" key="8">
    <source>
        <dbReference type="EMBL" id="KAK8844229.1"/>
    </source>
</evidence>
<feature type="domain" description="USP" evidence="7">
    <location>
        <begin position="18"/>
        <end position="334"/>
    </location>
</feature>
<protein>
    <recommendedName>
        <fullName evidence="2">ubiquitinyl hydrolase 1</fullName>
        <ecNumber evidence="2">3.4.19.12</ecNumber>
    </recommendedName>
</protein>
<comment type="catalytic activity">
    <reaction evidence="1">
        <text>Thiol-dependent hydrolysis of ester, thioester, amide, peptide and isopeptide bonds formed by the C-terminal Gly of ubiquitin (a 76-residue protein attached to proteins as an intracellular targeting signal).</text>
        <dbReference type="EC" id="3.4.19.12"/>
    </reaction>
</comment>
<dbReference type="InterPro" id="IPR001394">
    <property type="entry name" value="Peptidase_C19_UCH"/>
</dbReference>
<sequence length="335" mass="39548">MSIHERLGYGFPWEHTIIQLVNMNSTCYINSVLQSLFNLPSIQNYLEDVSKKISELNMNIESTLFGLFVKIYIDSQRAPQNEVWYEPNYFLDKFFSVPSIFERYQMGDSNEFFLTILDRFDEDIMSINRIINTNQNSPRNDPEYNKNNPIRSFSSFFYFQLQNKSNPNFPEFRDPAPIELFDLILIRPNNEGTEKAIQEFLTSPFHRRFLNLPEIFVVNINSFCFGDDGRFYKLFDKTPISRQLELSTKWYNDEHCGNEEKAVYDLIATVVHNGTDFDSGHFITVFKACDRIIVGDDANFWGLNDDQLNRFIYQNEIPGNEHCSTIYSMFYQKRM</sequence>
<evidence type="ECO:0000256" key="1">
    <source>
        <dbReference type="ARBA" id="ARBA00000707"/>
    </source>
</evidence>
<dbReference type="Gene3D" id="3.90.70.10">
    <property type="entry name" value="Cysteine proteinases"/>
    <property type="match status" value="1"/>
</dbReference>
<gene>
    <name evidence="8" type="ORF">M9Y10_024437</name>
</gene>
<dbReference type="EMBL" id="JAPFFF010000033">
    <property type="protein sequence ID" value="KAK8844229.1"/>
    <property type="molecule type" value="Genomic_DNA"/>
</dbReference>
<accession>A0ABR2HC25</accession>
<dbReference type="Proteomes" id="UP001470230">
    <property type="component" value="Unassembled WGS sequence"/>
</dbReference>
<evidence type="ECO:0000256" key="2">
    <source>
        <dbReference type="ARBA" id="ARBA00012759"/>
    </source>
</evidence>
<evidence type="ECO:0000256" key="5">
    <source>
        <dbReference type="ARBA" id="ARBA00022801"/>
    </source>
</evidence>
<evidence type="ECO:0000313" key="9">
    <source>
        <dbReference type="Proteomes" id="UP001470230"/>
    </source>
</evidence>
<organism evidence="8 9">
    <name type="scientific">Tritrichomonas musculus</name>
    <dbReference type="NCBI Taxonomy" id="1915356"/>
    <lineage>
        <taxon>Eukaryota</taxon>
        <taxon>Metamonada</taxon>
        <taxon>Parabasalia</taxon>
        <taxon>Tritrichomonadida</taxon>
        <taxon>Tritrichomonadidae</taxon>
        <taxon>Tritrichomonas</taxon>
    </lineage>
</organism>
<dbReference type="Pfam" id="PF00443">
    <property type="entry name" value="UCH"/>
    <property type="match status" value="1"/>
</dbReference>
<dbReference type="EC" id="3.4.19.12" evidence="2"/>